<dbReference type="RefSeq" id="WP_153572951.1">
    <property type="nucleotide sequence ID" value="NZ_CP045725.1"/>
</dbReference>
<reference evidence="2 3" key="1">
    <citation type="submission" date="2019-10" db="EMBL/GenBank/DDBJ databases">
        <title>Genomic analysis of Raineyella sp. CBA3103.</title>
        <authorList>
            <person name="Roh S.W."/>
        </authorList>
    </citation>
    <scope>NUCLEOTIDE SEQUENCE [LARGE SCALE GENOMIC DNA]</scope>
    <source>
        <strain evidence="2 3">CBA3103</strain>
    </source>
</reference>
<keyword evidence="3" id="KW-1185">Reference proteome</keyword>
<evidence type="ECO:0000313" key="3">
    <source>
        <dbReference type="Proteomes" id="UP000386847"/>
    </source>
</evidence>
<dbReference type="InterPro" id="IPR022291">
    <property type="entry name" value="Bacteriocin_synth_cyclodeHase"/>
</dbReference>
<dbReference type="EMBL" id="CP045725">
    <property type="protein sequence ID" value="QGF24422.1"/>
    <property type="molecule type" value="Genomic_DNA"/>
</dbReference>
<protein>
    <submittedName>
        <fullName evidence="2">TOMM leader peptide-binding protein</fullName>
    </submittedName>
</protein>
<proteinExistence type="predicted"/>
<evidence type="ECO:0000256" key="1">
    <source>
        <dbReference type="SAM" id="MobiDB-lite"/>
    </source>
</evidence>
<name>A0A5Q2FC04_9ACTN</name>
<gene>
    <name evidence="2" type="ORF">Rai3103_13025</name>
</gene>
<sequence>MNDSVAGRLASGAHPRLLTGLPVLELRDGTVQIGCDADRGLRFGAGPTGLGRMLADLTGEYSLDDLTVRWNVTPGLVDNLVTTLARAGLLAVDDPQEGPLGGTRVARVVADTLLVPGLVAGLLEAGVGMVQVVAPGGYQDLGPGHDRVHCVDMLDRRPLPAGTPTVVASGCLEPDPALIEALMRADDPHVVLRPRPEGVLVGPFVVPGRTSCLTCGDLTRAARDASWVEQRAAMISSPAPYPPALREWATSMVMAQLSCWGRGGLPDLADRTVEMDTRAWRQTWRAWRPHPSCGCCWAPAGSPSGSRHAQTASVPARVPSSSTRPGSAQILSTASP</sequence>
<accession>A0A5Q2FC04</accession>
<evidence type="ECO:0000313" key="2">
    <source>
        <dbReference type="EMBL" id="QGF24422.1"/>
    </source>
</evidence>
<feature type="region of interest" description="Disordered" evidence="1">
    <location>
        <begin position="305"/>
        <end position="336"/>
    </location>
</feature>
<dbReference type="KEGG" id="rain:Rai3103_13025"/>
<dbReference type="Proteomes" id="UP000386847">
    <property type="component" value="Chromosome"/>
</dbReference>
<organism evidence="2 3">
    <name type="scientific">Raineyella fluvialis</name>
    <dbReference type="NCBI Taxonomy" id="2662261"/>
    <lineage>
        <taxon>Bacteria</taxon>
        <taxon>Bacillati</taxon>
        <taxon>Actinomycetota</taxon>
        <taxon>Actinomycetes</taxon>
        <taxon>Propionibacteriales</taxon>
        <taxon>Propionibacteriaceae</taxon>
        <taxon>Raineyella</taxon>
    </lineage>
</organism>
<dbReference type="Gene3D" id="3.40.50.720">
    <property type="entry name" value="NAD(P)-binding Rossmann-like Domain"/>
    <property type="match status" value="1"/>
</dbReference>
<dbReference type="AlphaFoldDB" id="A0A5Q2FC04"/>
<dbReference type="NCBIfam" id="TIGR03882">
    <property type="entry name" value="cyclo_dehyd_2"/>
    <property type="match status" value="1"/>
</dbReference>